<evidence type="ECO:0000313" key="2">
    <source>
        <dbReference type="Proteomes" id="UP000799750"/>
    </source>
</evidence>
<organism evidence="1 2">
    <name type="scientific">Lophium mytilinum</name>
    <dbReference type="NCBI Taxonomy" id="390894"/>
    <lineage>
        <taxon>Eukaryota</taxon>
        <taxon>Fungi</taxon>
        <taxon>Dikarya</taxon>
        <taxon>Ascomycota</taxon>
        <taxon>Pezizomycotina</taxon>
        <taxon>Dothideomycetes</taxon>
        <taxon>Pleosporomycetidae</taxon>
        <taxon>Mytilinidiales</taxon>
        <taxon>Mytilinidiaceae</taxon>
        <taxon>Lophium</taxon>
    </lineage>
</organism>
<dbReference type="Proteomes" id="UP000799750">
    <property type="component" value="Unassembled WGS sequence"/>
</dbReference>
<name>A0A6A6R5N6_9PEZI</name>
<accession>A0A6A6R5N6</accession>
<reference evidence="1" key="1">
    <citation type="journal article" date="2020" name="Stud. Mycol.">
        <title>101 Dothideomycetes genomes: a test case for predicting lifestyles and emergence of pathogens.</title>
        <authorList>
            <person name="Haridas S."/>
            <person name="Albert R."/>
            <person name="Binder M."/>
            <person name="Bloem J."/>
            <person name="Labutti K."/>
            <person name="Salamov A."/>
            <person name="Andreopoulos B."/>
            <person name="Baker S."/>
            <person name="Barry K."/>
            <person name="Bills G."/>
            <person name="Bluhm B."/>
            <person name="Cannon C."/>
            <person name="Castanera R."/>
            <person name="Culley D."/>
            <person name="Daum C."/>
            <person name="Ezra D."/>
            <person name="Gonzalez J."/>
            <person name="Henrissat B."/>
            <person name="Kuo A."/>
            <person name="Liang C."/>
            <person name="Lipzen A."/>
            <person name="Lutzoni F."/>
            <person name="Magnuson J."/>
            <person name="Mondo S."/>
            <person name="Nolan M."/>
            <person name="Ohm R."/>
            <person name="Pangilinan J."/>
            <person name="Park H.-J."/>
            <person name="Ramirez L."/>
            <person name="Alfaro M."/>
            <person name="Sun H."/>
            <person name="Tritt A."/>
            <person name="Yoshinaga Y."/>
            <person name="Zwiers L.-H."/>
            <person name="Turgeon B."/>
            <person name="Goodwin S."/>
            <person name="Spatafora J."/>
            <person name="Crous P."/>
            <person name="Grigoriev I."/>
        </authorList>
    </citation>
    <scope>NUCLEOTIDE SEQUENCE</scope>
    <source>
        <strain evidence="1">CBS 269.34</strain>
    </source>
</reference>
<proteinExistence type="predicted"/>
<keyword evidence="2" id="KW-1185">Reference proteome</keyword>
<gene>
    <name evidence="1" type="ORF">BU16DRAFT_524236</name>
</gene>
<evidence type="ECO:0000313" key="1">
    <source>
        <dbReference type="EMBL" id="KAF2499786.1"/>
    </source>
</evidence>
<dbReference type="AlphaFoldDB" id="A0A6A6R5N6"/>
<protein>
    <submittedName>
        <fullName evidence="1">Uncharacterized protein</fullName>
    </submittedName>
</protein>
<dbReference type="EMBL" id="MU004184">
    <property type="protein sequence ID" value="KAF2499786.1"/>
    <property type="molecule type" value="Genomic_DNA"/>
</dbReference>
<sequence>MAHPIHFIYLKRPPRSGHLSAVRCDSLIGRLTASSKRRVSGNFDSVTNLTSGAAQQKVDCFLIFRPSACLRLLLLPLVMVVVCLTF</sequence>